<dbReference type="Proteomes" id="UP001318040">
    <property type="component" value="Chromosome 47"/>
</dbReference>
<dbReference type="GO" id="GO:0001540">
    <property type="term" value="F:amyloid-beta binding"/>
    <property type="evidence" value="ECO:0007669"/>
    <property type="project" value="TreeGrafter"/>
</dbReference>
<proteinExistence type="inferred from homology"/>
<dbReference type="InterPro" id="IPR007084">
    <property type="entry name" value="BRICHOS_dom"/>
</dbReference>
<dbReference type="GO" id="GO:0070062">
    <property type="term" value="C:extracellular exosome"/>
    <property type="evidence" value="ECO:0007669"/>
    <property type="project" value="TreeGrafter"/>
</dbReference>
<keyword evidence="12" id="KW-1185">Reference proteome</keyword>
<evidence type="ECO:0000313" key="12">
    <source>
        <dbReference type="Proteomes" id="UP001318040"/>
    </source>
</evidence>
<dbReference type="GO" id="GO:0042985">
    <property type="term" value="P:negative regulation of amyloid precursor protein biosynthetic process"/>
    <property type="evidence" value="ECO:0007669"/>
    <property type="project" value="TreeGrafter"/>
</dbReference>
<dbReference type="GO" id="GO:0005886">
    <property type="term" value="C:plasma membrane"/>
    <property type="evidence" value="ECO:0007669"/>
    <property type="project" value="UniProtKB-UniRule"/>
</dbReference>
<dbReference type="RefSeq" id="XP_032827966.1">
    <property type="nucleotide sequence ID" value="XM_032972075.1"/>
</dbReference>
<evidence type="ECO:0000256" key="5">
    <source>
        <dbReference type="ARBA" id="ARBA00022989"/>
    </source>
</evidence>
<keyword evidence="5 9" id="KW-1133">Transmembrane helix</keyword>
<evidence type="ECO:0000256" key="7">
    <source>
        <dbReference type="ARBA" id="ARBA00023157"/>
    </source>
</evidence>
<comment type="similarity">
    <text evidence="2 9">Belongs to the ITM2 family.</text>
</comment>
<evidence type="ECO:0000256" key="9">
    <source>
        <dbReference type="RuleBase" id="RU367061"/>
    </source>
</evidence>
<dbReference type="GO" id="GO:0005794">
    <property type="term" value="C:Golgi apparatus"/>
    <property type="evidence" value="ECO:0007669"/>
    <property type="project" value="TreeGrafter"/>
</dbReference>
<name>A0AAJ7U182_PETMA</name>
<protein>
    <recommendedName>
        <fullName evidence="9">Integral membrane protein 2</fullName>
    </recommendedName>
</protein>
<feature type="domain" description="BRICHOS" evidence="11">
    <location>
        <begin position="151"/>
        <end position="245"/>
    </location>
</feature>
<keyword evidence="4 9" id="KW-0735">Signal-anchor</keyword>
<feature type="compositionally biased region" description="Basic and acidic residues" evidence="10">
    <location>
        <begin position="11"/>
        <end position="21"/>
    </location>
</feature>
<evidence type="ECO:0000313" key="13">
    <source>
        <dbReference type="RefSeq" id="XP_032827966.1"/>
    </source>
</evidence>
<dbReference type="PANTHER" id="PTHR10962">
    <property type="entry name" value="INTEGRAL TRANSMEMBRANE PROTEIN 2"/>
    <property type="match status" value="1"/>
</dbReference>
<keyword evidence="3 9" id="KW-0812">Transmembrane</keyword>
<evidence type="ECO:0000259" key="11">
    <source>
        <dbReference type="PROSITE" id="PS50869"/>
    </source>
</evidence>
<evidence type="ECO:0000256" key="6">
    <source>
        <dbReference type="ARBA" id="ARBA00023136"/>
    </source>
</evidence>
<keyword evidence="9" id="KW-1003">Cell membrane</keyword>
<reference evidence="13" key="1">
    <citation type="submission" date="2025-08" db="UniProtKB">
        <authorList>
            <consortium name="RefSeq"/>
        </authorList>
    </citation>
    <scope>IDENTIFICATION</scope>
    <source>
        <tissue evidence="13">Sperm</tissue>
    </source>
</reference>
<dbReference type="AlphaFoldDB" id="A0AAJ7U182"/>
<organism evidence="12 13">
    <name type="scientific">Petromyzon marinus</name>
    <name type="common">Sea lamprey</name>
    <dbReference type="NCBI Taxonomy" id="7757"/>
    <lineage>
        <taxon>Eukaryota</taxon>
        <taxon>Metazoa</taxon>
        <taxon>Chordata</taxon>
        <taxon>Craniata</taxon>
        <taxon>Vertebrata</taxon>
        <taxon>Cyclostomata</taxon>
        <taxon>Hyperoartia</taxon>
        <taxon>Petromyzontiformes</taxon>
        <taxon>Petromyzontidae</taxon>
        <taxon>Petromyzon</taxon>
    </lineage>
</organism>
<evidence type="ECO:0000256" key="10">
    <source>
        <dbReference type="SAM" id="MobiDB-lite"/>
    </source>
</evidence>
<keyword evidence="6 9" id="KW-0472">Membrane</keyword>
<evidence type="ECO:0000256" key="8">
    <source>
        <dbReference type="ARBA" id="ARBA00023180"/>
    </source>
</evidence>
<dbReference type="KEGG" id="pmrn:116952589"/>
<comment type="subcellular location">
    <subcellularLocation>
        <location evidence="1 9">Membrane</location>
        <topology evidence="1 9">Single-pass type II membrane protein</topology>
    </subcellularLocation>
</comment>
<gene>
    <name evidence="13" type="primary">LOC116952589</name>
</gene>
<sequence>MVKISLGGPKPPRDEKEEERSAGLIATEEDVEAVAVNPRRAGGRTWGWCLVLGLGLMLAGLVVVGFYLYRHFIPNSRMFHCGVSYMDQPPPRAMSPAAVGFGPRHYSDDIDDDGDELMLSGASAPLLRLEEDVEFDLDYSVSLINVPVPGFEESDPAEIVHDFQRLLTAYYDVNLGKCYVIALNTSIVMPPRNLFELMINIRRGTYLPQTYLIHEQLVVTERIDDVDELGFFIFRMCNGKPTFRLQRRPQPLAMEKRSLENCHKIRHFASTMVVETVICEQD</sequence>
<dbReference type="GeneID" id="116952589"/>
<dbReference type="SMART" id="SM01039">
    <property type="entry name" value="BRICHOS"/>
    <property type="match status" value="1"/>
</dbReference>
<feature type="region of interest" description="Disordered" evidence="10">
    <location>
        <begin position="1"/>
        <end position="21"/>
    </location>
</feature>
<dbReference type="InterPro" id="IPR040145">
    <property type="entry name" value="ITM2"/>
</dbReference>
<evidence type="ECO:0000256" key="2">
    <source>
        <dbReference type="ARBA" id="ARBA00006794"/>
    </source>
</evidence>
<evidence type="ECO:0000256" key="4">
    <source>
        <dbReference type="ARBA" id="ARBA00022968"/>
    </source>
</evidence>
<dbReference type="PANTHER" id="PTHR10962:SF1">
    <property type="entry name" value="INTEGRAL MEMBRANE PROTEIN 2"/>
    <property type="match status" value="1"/>
</dbReference>
<accession>A0AAJ7U182</accession>
<keyword evidence="7" id="KW-1015">Disulfide bond</keyword>
<evidence type="ECO:0000256" key="3">
    <source>
        <dbReference type="ARBA" id="ARBA00022692"/>
    </source>
</evidence>
<feature type="transmembrane region" description="Helical" evidence="9">
    <location>
        <begin position="45"/>
        <end position="69"/>
    </location>
</feature>
<evidence type="ECO:0000256" key="1">
    <source>
        <dbReference type="ARBA" id="ARBA00004606"/>
    </source>
</evidence>
<dbReference type="PROSITE" id="PS50869">
    <property type="entry name" value="BRICHOS"/>
    <property type="match status" value="1"/>
</dbReference>
<keyword evidence="8" id="KW-0325">Glycoprotein</keyword>
<dbReference type="Pfam" id="PF04089">
    <property type="entry name" value="BRICHOS"/>
    <property type="match status" value="1"/>
</dbReference>